<dbReference type="PANTHER" id="PTHR43151:SF1">
    <property type="entry name" value="SSR2333 PROTEIN"/>
    <property type="match status" value="1"/>
</dbReference>
<protein>
    <submittedName>
        <fullName evidence="3">Ferrous iron transport protein A</fullName>
    </submittedName>
</protein>
<dbReference type="InterPro" id="IPR038157">
    <property type="entry name" value="FeoA_core_dom"/>
</dbReference>
<organism evidence="3 4">
    <name type="scientific">Cereibacter johrii</name>
    <dbReference type="NCBI Taxonomy" id="445629"/>
    <lineage>
        <taxon>Bacteria</taxon>
        <taxon>Pseudomonadati</taxon>
        <taxon>Pseudomonadota</taxon>
        <taxon>Alphaproteobacteria</taxon>
        <taxon>Rhodobacterales</taxon>
        <taxon>Paracoccaceae</taxon>
        <taxon>Cereibacter</taxon>
    </lineage>
</organism>
<accession>A0ABX5JBM6</accession>
<keyword evidence="1" id="KW-0408">Iron</keyword>
<proteinExistence type="predicted"/>
<feature type="domain" description="Ferrous iron transporter FeoA-like" evidence="2">
    <location>
        <begin position="7"/>
        <end position="78"/>
    </location>
</feature>
<gene>
    <name evidence="3" type="ORF">C8J29_101174</name>
</gene>
<sequence length="82" mass="8880">MMNARQMPLAFAPEEARLAVTGLAGCKEMQKRLSEMGLHVGGEVKVIRGCVSGPLLLAVGKSRLALGQEMSRKIFVTPLQDR</sequence>
<reference evidence="3 4" key="1">
    <citation type="submission" date="2018-04" db="EMBL/GenBank/DDBJ databases">
        <title>Genomic Encyclopedia of Type Strains, Phase III (KMG-III): the genomes of soil and plant-associated and newly described type strains.</title>
        <authorList>
            <person name="Whitman W."/>
        </authorList>
    </citation>
    <scope>NUCLEOTIDE SEQUENCE [LARGE SCALE GENOMIC DNA]</scope>
    <source>
        <strain evidence="3 4">JA192</strain>
    </source>
</reference>
<evidence type="ECO:0000259" key="2">
    <source>
        <dbReference type="SMART" id="SM00899"/>
    </source>
</evidence>
<dbReference type="Gene3D" id="2.30.30.90">
    <property type="match status" value="1"/>
</dbReference>
<dbReference type="EMBL" id="PZZW01000001">
    <property type="protein sequence ID" value="PTM81240.1"/>
    <property type="molecule type" value="Genomic_DNA"/>
</dbReference>
<dbReference type="SMART" id="SM00899">
    <property type="entry name" value="FeoA"/>
    <property type="match status" value="1"/>
</dbReference>
<dbReference type="Pfam" id="PF04023">
    <property type="entry name" value="FeoA"/>
    <property type="match status" value="1"/>
</dbReference>
<evidence type="ECO:0000256" key="1">
    <source>
        <dbReference type="ARBA" id="ARBA00023004"/>
    </source>
</evidence>
<dbReference type="Proteomes" id="UP000240800">
    <property type="component" value="Unassembled WGS sequence"/>
</dbReference>
<dbReference type="InterPro" id="IPR008988">
    <property type="entry name" value="Transcriptional_repressor_C"/>
</dbReference>
<dbReference type="RefSeq" id="WP_069330704.1">
    <property type="nucleotide sequence ID" value="NZ_JAYFRT010000005.1"/>
</dbReference>
<evidence type="ECO:0000313" key="3">
    <source>
        <dbReference type="EMBL" id="PTM81240.1"/>
    </source>
</evidence>
<name>A0ABX5JBM6_9RHOB</name>
<keyword evidence="4" id="KW-1185">Reference proteome</keyword>
<dbReference type="InterPro" id="IPR007167">
    <property type="entry name" value="Fe-transptr_FeoA-like"/>
</dbReference>
<evidence type="ECO:0000313" key="4">
    <source>
        <dbReference type="Proteomes" id="UP000240800"/>
    </source>
</evidence>
<dbReference type="SUPFAM" id="SSF50037">
    <property type="entry name" value="C-terminal domain of transcriptional repressors"/>
    <property type="match status" value="1"/>
</dbReference>
<comment type="caution">
    <text evidence="3">The sequence shown here is derived from an EMBL/GenBank/DDBJ whole genome shotgun (WGS) entry which is preliminary data.</text>
</comment>
<dbReference type="PANTHER" id="PTHR43151">
    <property type="entry name" value="FEOA FAMILY PROTEIN"/>
    <property type="match status" value="1"/>
</dbReference>
<dbReference type="InterPro" id="IPR053184">
    <property type="entry name" value="FeoA-like"/>
</dbReference>